<dbReference type="RefSeq" id="WP_189513274.1">
    <property type="nucleotide sequence ID" value="NZ_BMXG01000007.1"/>
</dbReference>
<evidence type="ECO:0000256" key="6">
    <source>
        <dbReference type="ARBA" id="ARBA00023136"/>
    </source>
</evidence>
<dbReference type="PANTHER" id="PTHR43744:SF12">
    <property type="entry name" value="ABC TRANSPORTER PERMEASE PROTEIN MG189-RELATED"/>
    <property type="match status" value="1"/>
</dbReference>
<keyword evidence="4 7" id="KW-0812">Transmembrane</keyword>
<dbReference type="Proteomes" id="UP000642829">
    <property type="component" value="Unassembled WGS sequence"/>
</dbReference>
<evidence type="ECO:0000256" key="3">
    <source>
        <dbReference type="ARBA" id="ARBA00022475"/>
    </source>
</evidence>
<gene>
    <name evidence="9" type="ORF">GCM10007047_13550</name>
</gene>
<dbReference type="GO" id="GO:0055085">
    <property type="term" value="P:transmembrane transport"/>
    <property type="evidence" value="ECO:0007669"/>
    <property type="project" value="InterPro"/>
</dbReference>
<feature type="transmembrane region" description="Helical" evidence="7">
    <location>
        <begin position="15"/>
        <end position="37"/>
    </location>
</feature>
<keyword evidence="5 7" id="KW-1133">Transmembrane helix</keyword>
<feature type="transmembrane region" description="Helical" evidence="7">
    <location>
        <begin position="246"/>
        <end position="269"/>
    </location>
</feature>
<evidence type="ECO:0000259" key="8">
    <source>
        <dbReference type="PROSITE" id="PS50928"/>
    </source>
</evidence>
<dbReference type="CDD" id="cd06261">
    <property type="entry name" value="TM_PBP2"/>
    <property type="match status" value="1"/>
</dbReference>
<sequence length="279" mass="31150">MSETRVSKLGETIKISYLLFVLFFAFVPLFVMIVVSFKSNEQYLANPWFFDHPSTWKWENWSYAWDMVSGYIANSIFVSVSGTAITLSIVLMSSYAIARYDFPGKNIIFYLVMATMFLPGTVAALVTLFDLLVKLNLVNSLWALVVMAAVGGQVTGVFILRNFIEDIPKELFESAQLDGAGHLQQIWHIILPLSASIISVTCIMDFLHSWNNVILPLLLLRDDALLTIPVGLYRMDGEYVKQYGELMAGFAIASVPLLILFVFSMKLFVKGLSAGAVKG</sequence>
<evidence type="ECO:0000256" key="4">
    <source>
        <dbReference type="ARBA" id="ARBA00022692"/>
    </source>
</evidence>
<name>A0A8J3DAZ9_9BACT</name>
<dbReference type="PROSITE" id="PS50928">
    <property type="entry name" value="ABC_TM1"/>
    <property type="match status" value="1"/>
</dbReference>
<keyword evidence="10" id="KW-1185">Reference proteome</keyword>
<dbReference type="Pfam" id="PF00528">
    <property type="entry name" value="BPD_transp_1"/>
    <property type="match status" value="1"/>
</dbReference>
<reference evidence="9" key="2">
    <citation type="submission" date="2020-09" db="EMBL/GenBank/DDBJ databases">
        <authorList>
            <person name="Sun Q."/>
            <person name="Kim S."/>
        </authorList>
    </citation>
    <scope>NUCLEOTIDE SEQUENCE</scope>
    <source>
        <strain evidence="9">KCTC 12870</strain>
    </source>
</reference>
<feature type="transmembrane region" description="Helical" evidence="7">
    <location>
        <begin position="107"/>
        <end position="129"/>
    </location>
</feature>
<comment type="subcellular location">
    <subcellularLocation>
        <location evidence="1 7">Cell membrane</location>
        <topology evidence="1 7">Multi-pass membrane protein</topology>
    </subcellularLocation>
</comment>
<evidence type="ECO:0000256" key="1">
    <source>
        <dbReference type="ARBA" id="ARBA00004651"/>
    </source>
</evidence>
<evidence type="ECO:0000256" key="7">
    <source>
        <dbReference type="RuleBase" id="RU363032"/>
    </source>
</evidence>
<evidence type="ECO:0000256" key="5">
    <source>
        <dbReference type="ARBA" id="ARBA00022989"/>
    </source>
</evidence>
<keyword evidence="6 7" id="KW-0472">Membrane</keyword>
<evidence type="ECO:0000313" key="9">
    <source>
        <dbReference type="EMBL" id="GHB98823.1"/>
    </source>
</evidence>
<feature type="domain" description="ABC transmembrane type-1" evidence="8">
    <location>
        <begin position="72"/>
        <end position="264"/>
    </location>
</feature>
<dbReference type="SUPFAM" id="SSF161098">
    <property type="entry name" value="MetI-like"/>
    <property type="match status" value="1"/>
</dbReference>
<evidence type="ECO:0000256" key="2">
    <source>
        <dbReference type="ARBA" id="ARBA00022448"/>
    </source>
</evidence>
<feature type="transmembrane region" description="Helical" evidence="7">
    <location>
        <begin position="141"/>
        <end position="164"/>
    </location>
</feature>
<accession>A0A8J3DAZ9</accession>
<dbReference type="Gene3D" id="1.10.3720.10">
    <property type="entry name" value="MetI-like"/>
    <property type="match status" value="1"/>
</dbReference>
<feature type="transmembrane region" description="Helical" evidence="7">
    <location>
        <begin position="71"/>
        <end position="95"/>
    </location>
</feature>
<comment type="caution">
    <text evidence="9">The sequence shown here is derived from an EMBL/GenBank/DDBJ whole genome shotgun (WGS) entry which is preliminary data.</text>
</comment>
<keyword evidence="3" id="KW-1003">Cell membrane</keyword>
<dbReference type="EMBL" id="BMXG01000007">
    <property type="protein sequence ID" value="GHB98823.1"/>
    <property type="molecule type" value="Genomic_DNA"/>
</dbReference>
<protein>
    <submittedName>
        <fullName evidence="9">Sugar ABC transporter permease</fullName>
    </submittedName>
</protein>
<evidence type="ECO:0000313" key="10">
    <source>
        <dbReference type="Proteomes" id="UP000642829"/>
    </source>
</evidence>
<dbReference type="InterPro" id="IPR035906">
    <property type="entry name" value="MetI-like_sf"/>
</dbReference>
<organism evidence="9 10">
    <name type="scientific">Cerasicoccus arenae</name>
    <dbReference type="NCBI Taxonomy" id="424488"/>
    <lineage>
        <taxon>Bacteria</taxon>
        <taxon>Pseudomonadati</taxon>
        <taxon>Verrucomicrobiota</taxon>
        <taxon>Opitutia</taxon>
        <taxon>Puniceicoccales</taxon>
        <taxon>Cerasicoccaceae</taxon>
        <taxon>Cerasicoccus</taxon>
    </lineage>
</organism>
<dbReference type="GO" id="GO:0005886">
    <property type="term" value="C:plasma membrane"/>
    <property type="evidence" value="ECO:0007669"/>
    <property type="project" value="UniProtKB-SubCell"/>
</dbReference>
<comment type="similarity">
    <text evidence="7">Belongs to the binding-protein-dependent transport system permease family.</text>
</comment>
<dbReference type="AlphaFoldDB" id="A0A8J3DAZ9"/>
<dbReference type="PANTHER" id="PTHR43744">
    <property type="entry name" value="ABC TRANSPORTER PERMEASE PROTEIN MG189-RELATED-RELATED"/>
    <property type="match status" value="1"/>
</dbReference>
<reference evidence="9" key="1">
    <citation type="journal article" date="2014" name="Int. J. Syst. Evol. Microbiol.">
        <title>Complete genome sequence of Corynebacterium casei LMG S-19264T (=DSM 44701T), isolated from a smear-ripened cheese.</title>
        <authorList>
            <consortium name="US DOE Joint Genome Institute (JGI-PGF)"/>
            <person name="Walter F."/>
            <person name="Albersmeier A."/>
            <person name="Kalinowski J."/>
            <person name="Ruckert C."/>
        </authorList>
    </citation>
    <scope>NUCLEOTIDE SEQUENCE</scope>
    <source>
        <strain evidence="9">KCTC 12870</strain>
    </source>
</reference>
<dbReference type="InterPro" id="IPR000515">
    <property type="entry name" value="MetI-like"/>
</dbReference>
<keyword evidence="2 7" id="KW-0813">Transport</keyword>
<proteinExistence type="inferred from homology"/>